<feature type="compositionally biased region" description="Low complexity" evidence="4">
    <location>
        <begin position="10"/>
        <end position="21"/>
    </location>
</feature>
<dbReference type="GO" id="GO:0016887">
    <property type="term" value="F:ATP hydrolysis activity"/>
    <property type="evidence" value="ECO:0007669"/>
    <property type="project" value="TreeGrafter"/>
</dbReference>
<keyword evidence="3" id="KW-0539">Nucleus</keyword>
<dbReference type="EMBL" id="JAJJMB010015809">
    <property type="protein sequence ID" value="KAI3851913.1"/>
    <property type="molecule type" value="Genomic_DNA"/>
</dbReference>
<sequence>MPNPLRRKSGSSLSGSNNNSSFEKGSSSLDSKNEEHEEKKRPPCSNCGEKLSAAKYRAILLKNQGREGDEKSDKKKLIVDNDLAQGFKGKVGDGSRSMEIEHNGGHFSETKLIQRSGKIGDGRKNVEMSVSMEEGESIVPLEPEEDGGKLNVKVCGGGAGISEDCSKDAVLMAETGINDNVCVVHKLGENTGKLLGSKGKGCTNNYHLECADPPLKDVPPGDWHCVCYVKKNTESGVLFSPAAVESNLDDVLVELADSTSVDTTKNSLCNNNDSNGNVEKLKERLVRGVASDSKFVEYWVPVKLSNVQLEQYCGILLSNSELLRSSSKKYIIAEALCNVLSSARKCCDHPYFVNPSLQKVLTDGLSEAEYLNVGVKASGKLQVLDKILSETKKQGLRVLIIFQSNVGSSGIFLGDVLDDVVLQRCGVDSYERIDHGFVASDEEFANQKQSAMNKFNDKEKGRIVFLLDQRACLPSIKLSSVDMVILYDSDLNPYNDLKVLQKITIVPQHEQLKVFRLYSLYTVEEMFLIHAKQGLTVDAQNLNRSTIHQLLRWGASYLFKELVEFHGSSTSSDPKFSSEHLVKELLGQLPPDAGPINSSIVVKVNQTGGTYSRDISLPGELEMQSVDEDLPHVFWTKLLNRKTPEWRYLPAASSPLKNHRKRVKYYECSLEMADFDNDDVTKKKRKGFTGTTDAGAQTPVVEDRREMKIPMSRTNFKKKDQVGLVLNSAPPPSILQLGSHQAEFPTQPATTDNHFELPTYNDALQDTMLQQSVLINRCVGVTRVTDFRSLGVVPDCISHHPLHIAQLTYARTSQTLLQGDPLLNELVRSLQEREKAVKFHQESRTRIRFDYHKEVQEIYKKYSKLHYDNDTALARTKNAIDTNYNKVAINVMLAKYLRDKLL</sequence>
<reference evidence="5" key="1">
    <citation type="submission" date="2022-04" db="EMBL/GenBank/DDBJ databases">
        <title>A functionally conserved STORR gene fusion in Papaver species that diverged 16.8 million years ago.</title>
        <authorList>
            <person name="Catania T."/>
        </authorList>
    </citation>
    <scope>NUCLEOTIDE SEQUENCE</scope>
    <source>
        <strain evidence="5">S-188037</strain>
    </source>
</reference>
<keyword evidence="1" id="KW-0863">Zinc-finger</keyword>
<feature type="region of interest" description="Disordered" evidence="4">
    <location>
        <begin position="1"/>
        <end position="48"/>
    </location>
</feature>
<dbReference type="SUPFAM" id="SSF52540">
    <property type="entry name" value="P-loop containing nucleoside triphosphate hydrolases"/>
    <property type="match status" value="1"/>
</dbReference>
<evidence type="ECO:0000256" key="3">
    <source>
        <dbReference type="ARBA" id="ARBA00023242"/>
    </source>
</evidence>
<dbReference type="InterPro" id="IPR013083">
    <property type="entry name" value="Znf_RING/FYVE/PHD"/>
</dbReference>
<organism evidence="5 6">
    <name type="scientific">Papaver atlanticum</name>
    <dbReference type="NCBI Taxonomy" id="357466"/>
    <lineage>
        <taxon>Eukaryota</taxon>
        <taxon>Viridiplantae</taxon>
        <taxon>Streptophyta</taxon>
        <taxon>Embryophyta</taxon>
        <taxon>Tracheophyta</taxon>
        <taxon>Spermatophyta</taxon>
        <taxon>Magnoliopsida</taxon>
        <taxon>Ranunculales</taxon>
        <taxon>Papaveraceae</taxon>
        <taxon>Papaveroideae</taxon>
        <taxon>Papaver</taxon>
    </lineage>
</organism>
<keyword evidence="6" id="KW-1185">Reference proteome</keyword>
<proteinExistence type="predicted"/>
<dbReference type="Gene3D" id="6.10.250.1310">
    <property type="match status" value="1"/>
</dbReference>
<dbReference type="InterPro" id="IPR011011">
    <property type="entry name" value="Znf_FYVE_PHD"/>
</dbReference>
<keyword evidence="2" id="KW-0862">Zinc</keyword>
<dbReference type="AlphaFoldDB" id="A0AAD4X776"/>
<dbReference type="PANTHER" id="PTHR45623:SF13">
    <property type="entry name" value="HELICASE PROTEIN MOM1"/>
    <property type="match status" value="1"/>
</dbReference>
<evidence type="ECO:0000256" key="4">
    <source>
        <dbReference type="SAM" id="MobiDB-lite"/>
    </source>
</evidence>
<feature type="compositionally biased region" description="Basic and acidic residues" evidence="4">
    <location>
        <begin position="31"/>
        <end position="41"/>
    </location>
</feature>
<dbReference type="GO" id="GO:0000785">
    <property type="term" value="C:chromatin"/>
    <property type="evidence" value="ECO:0007669"/>
    <property type="project" value="TreeGrafter"/>
</dbReference>
<evidence type="ECO:0000256" key="1">
    <source>
        <dbReference type="ARBA" id="ARBA00022771"/>
    </source>
</evidence>
<accession>A0AAD4X776</accession>
<protein>
    <submittedName>
        <fullName evidence="5">Uncharacterized protein</fullName>
    </submittedName>
</protein>
<evidence type="ECO:0000313" key="5">
    <source>
        <dbReference type="EMBL" id="KAI3851913.1"/>
    </source>
</evidence>
<evidence type="ECO:0000313" key="6">
    <source>
        <dbReference type="Proteomes" id="UP001202328"/>
    </source>
</evidence>
<dbReference type="GO" id="GO:0008270">
    <property type="term" value="F:zinc ion binding"/>
    <property type="evidence" value="ECO:0007669"/>
    <property type="project" value="UniProtKB-KW"/>
</dbReference>
<dbReference type="Gene3D" id="3.40.50.300">
    <property type="entry name" value="P-loop containing nucleotide triphosphate hydrolases"/>
    <property type="match status" value="1"/>
</dbReference>
<evidence type="ECO:0000256" key="2">
    <source>
        <dbReference type="ARBA" id="ARBA00022833"/>
    </source>
</evidence>
<keyword evidence="1" id="KW-0479">Metal-binding</keyword>
<name>A0AAD4X776_9MAGN</name>
<dbReference type="GO" id="GO:0005634">
    <property type="term" value="C:nucleus"/>
    <property type="evidence" value="ECO:0007669"/>
    <property type="project" value="TreeGrafter"/>
</dbReference>
<dbReference type="GO" id="GO:0003677">
    <property type="term" value="F:DNA binding"/>
    <property type="evidence" value="ECO:0007669"/>
    <property type="project" value="TreeGrafter"/>
</dbReference>
<dbReference type="Proteomes" id="UP001202328">
    <property type="component" value="Unassembled WGS sequence"/>
</dbReference>
<dbReference type="SUPFAM" id="SSF57903">
    <property type="entry name" value="FYVE/PHD zinc finger"/>
    <property type="match status" value="1"/>
</dbReference>
<dbReference type="InterPro" id="IPR027417">
    <property type="entry name" value="P-loop_NTPase"/>
</dbReference>
<dbReference type="GO" id="GO:0140658">
    <property type="term" value="F:ATP-dependent chromatin remodeler activity"/>
    <property type="evidence" value="ECO:0007669"/>
    <property type="project" value="TreeGrafter"/>
</dbReference>
<dbReference type="PANTHER" id="PTHR45623">
    <property type="entry name" value="CHROMODOMAIN-HELICASE-DNA-BINDING PROTEIN 3-RELATED-RELATED"/>
    <property type="match status" value="1"/>
</dbReference>
<dbReference type="GO" id="GO:0042393">
    <property type="term" value="F:histone binding"/>
    <property type="evidence" value="ECO:0007669"/>
    <property type="project" value="TreeGrafter"/>
</dbReference>
<dbReference type="GO" id="GO:0003682">
    <property type="term" value="F:chromatin binding"/>
    <property type="evidence" value="ECO:0007669"/>
    <property type="project" value="TreeGrafter"/>
</dbReference>
<dbReference type="Gene3D" id="3.30.40.10">
    <property type="entry name" value="Zinc/RING finger domain, C3HC4 (zinc finger)"/>
    <property type="match status" value="1"/>
</dbReference>
<comment type="caution">
    <text evidence="5">The sequence shown here is derived from an EMBL/GenBank/DDBJ whole genome shotgun (WGS) entry which is preliminary data.</text>
</comment>
<gene>
    <name evidence="5" type="ORF">MKW98_019912</name>
</gene>